<evidence type="ECO:0000256" key="13">
    <source>
        <dbReference type="SAM" id="Phobius"/>
    </source>
</evidence>
<evidence type="ECO:0000256" key="1">
    <source>
        <dbReference type="ARBA" id="ARBA00004651"/>
    </source>
</evidence>
<dbReference type="PANTHER" id="PTHR48086">
    <property type="entry name" value="SODIUM/PROLINE SYMPORTER-RELATED"/>
    <property type="match status" value="1"/>
</dbReference>
<feature type="transmembrane region" description="Helical" evidence="13">
    <location>
        <begin position="184"/>
        <end position="208"/>
    </location>
</feature>
<dbReference type="VEuPathDB" id="FungiDB:H257_12847"/>
<dbReference type="InterPro" id="IPR001734">
    <property type="entry name" value="Na/solute_symporter"/>
</dbReference>
<comment type="subcellular location">
    <subcellularLocation>
        <location evidence="1">Cell membrane</location>
        <topology evidence="1">Multi-pass membrane protein</topology>
    </subcellularLocation>
</comment>
<feature type="transmembrane region" description="Helical" evidence="13">
    <location>
        <begin position="215"/>
        <end position="241"/>
    </location>
</feature>
<keyword evidence="3" id="KW-0813">Transport</keyword>
<evidence type="ECO:0000256" key="12">
    <source>
        <dbReference type="RuleBase" id="RU362091"/>
    </source>
</evidence>
<dbReference type="PANTHER" id="PTHR48086:SF3">
    <property type="entry name" value="SODIUM_PROLINE SYMPORTER"/>
    <property type="match status" value="1"/>
</dbReference>
<comment type="similarity">
    <text evidence="2 12">Belongs to the sodium:solute symporter (SSF) (TC 2.A.21) family.</text>
</comment>
<comment type="caution">
    <text evidence="14">The sequence shown here is derived from an EMBL/GenBank/DDBJ whole genome shotgun (WGS) entry which is preliminary data.</text>
</comment>
<keyword evidence="5 13" id="KW-0812">Transmembrane</keyword>
<dbReference type="Pfam" id="PF00474">
    <property type="entry name" value="SSF"/>
    <property type="match status" value="1"/>
</dbReference>
<evidence type="ECO:0000256" key="5">
    <source>
        <dbReference type="ARBA" id="ARBA00022692"/>
    </source>
</evidence>
<feature type="transmembrane region" description="Helical" evidence="13">
    <location>
        <begin position="399"/>
        <end position="423"/>
    </location>
</feature>
<dbReference type="GO" id="GO:0015824">
    <property type="term" value="P:proline transport"/>
    <property type="evidence" value="ECO:0007669"/>
    <property type="project" value="TreeGrafter"/>
</dbReference>
<evidence type="ECO:0000256" key="11">
    <source>
        <dbReference type="ARBA" id="ARBA00023201"/>
    </source>
</evidence>
<feature type="transmembrane region" description="Helical" evidence="13">
    <location>
        <begin position="322"/>
        <end position="343"/>
    </location>
</feature>
<dbReference type="InterPro" id="IPR050277">
    <property type="entry name" value="Sodium:Solute_Symporter"/>
</dbReference>
<dbReference type="GO" id="GO:0005298">
    <property type="term" value="F:proline:sodium symporter activity"/>
    <property type="evidence" value="ECO:0007669"/>
    <property type="project" value="TreeGrafter"/>
</dbReference>
<evidence type="ECO:0000256" key="3">
    <source>
        <dbReference type="ARBA" id="ARBA00022448"/>
    </source>
</evidence>
<dbReference type="EMBL" id="QUSZ01009109">
    <property type="protein sequence ID" value="RHX99527.1"/>
    <property type="molecule type" value="Genomic_DNA"/>
</dbReference>
<accession>A0A397A0W5</accession>
<feature type="transmembrane region" description="Helical" evidence="13">
    <location>
        <begin position="512"/>
        <end position="533"/>
    </location>
</feature>
<feature type="transmembrane region" description="Helical" evidence="13">
    <location>
        <begin position="374"/>
        <end position="392"/>
    </location>
</feature>
<proteinExistence type="inferred from homology"/>
<keyword evidence="11" id="KW-0739">Sodium transport</keyword>
<dbReference type="AlphaFoldDB" id="A0A397A0W5"/>
<feature type="transmembrane region" description="Helical" evidence="13">
    <location>
        <begin position="545"/>
        <end position="564"/>
    </location>
</feature>
<evidence type="ECO:0000256" key="9">
    <source>
        <dbReference type="ARBA" id="ARBA00023065"/>
    </source>
</evidence>
<dbReference type="Gene3D" id="1.20.1730.10">
    <property type="entry name" value="Sodium/glucose cotransporter"/>
    <property type="match status" value="1"/>
</dbReference>
<feature type="transmembrane region" description="Helical" evidence="13">
    <location>
        <begin position="275"/>
        <end position="291"/>
    </location>
</feature>
<keyword evidence="7 13" id="KW-1133">Transmembrane helix</keyword>
<evidence type="ECO:0000256" key="6">
    <source>
        <dbReference type="ARBA" id="ARBA00022847"/>
    </source>
</evidence>
<feature type="transmembrane region" description="Helical" evidence="13">
    <location>
        <begin position="20"/>
        <end position="42"/>
    </location>
</feature>
<keyword evidence="9" id="KW-0406">Ion transport</keyword>
<dbReference type="GO" id="GO:0015193">
    <property type="term" value="F:L-proline transmembrane transporter activity"/>
    <property type="evidence" value="ECO:0007669"/>
    <property type="project" value="TreeGrafter"/>
</dbReference>
<evidence type="ECO:0000313" key="14">
    <source>
        <dbReference type="EMBL" id="RHX99527.1"/>
    </source>
</evidence>
<evidence type="ECO:0000256" key="10">
    <source>
        <dbReference type="ARBA" id="ARBA00023136"/>
    </source>
</evidence>
<evidence type="ECO:0000256" key="7">
    <source>
        <dbReference type="ARBA" id="ARBA00022989"/>
    </source>
</evidence>
<keyword evidence="10 13" id="KW-0472">Membrane</keyword>
<keyword evidence="8" id="KW-0915">Sodium</keyword>
<name>A0A397A0W5_APHAT</name>
<feature type="transmembrane region" description="Helical" evidence="13">
    <location>
        <begin position="443"/>
        <end position="463"/>
    </location>
</feature>
<feature type="transmembrane region" description="Helical" evidence="13">
    <location>
        <begin position="470"/>
        <end position="492"/>
    </location>
</feature>
<dbReference type="PROSITE" id="PS50283">
    <property type="entry name" value="NA_SOLUT_SYMP_3"/>
    <property type="match status" value="1"/>
</dbReference>
<organism evidence="14 15">
    <name type="scientific">Aphanomyces astaci</name>
    <name type="common">Crayfish plague agent</name>
    <dbReference type="NCBI Taxonomy" id="112090"/>
    <lineage>
        <taxon>Eukaryota</taxon>
        <taxon>Sar</taxon>
        <taxon>Stramenopiles</taxon>
        <taxon>Oomycota</taxon>
        <taxon>Saprolegniomycetes</taxon>
        <taxon>Saprolegniales</taxon>
        <taxon>Verrucalvaceae</taxon>
        <taxon>Aphanomyces</taxon>
    </lineage>
</organism>
<evidence type="ECO:0000256" key="4">
    <source>
        <dbReference type="ARBA" id="ARBA00022475"/>
    </source>
</evidence>
<feature type="transmembrane region" description="Helical" evidence="13">
    <location>
        <begin position="638"/>
        <end position="656"/>
    </location>
</feature>
<feature type="transmembrane region" description="Helical" evidence="13">
    <location>
        <begin position="613"/>
        <end position="631"/>
    </location>
</feature>
<evidence type="ECO:0000256" key="8">
    <source>
        <dbReference type="ARBA" id="ARBA00023053"/>
    </source>
</evidence>
<evidence type="ECO:0000313" key="15">
    <source>
        <dbReference type="Proteomes" id="UP000265427"/>
    </source>
</evidence>
<keyword evidence="6" id="KW-0769">Symport</keyword>
<sequence>MPPAYGGGDDIGLATNFSALDTVICATYLVSVLVVGGVATYVCRKKTSLDDYYLGGRTLPWWMLAIADVSSYIDIAGTMINTGLIYALGVRGMFIEVRGGLCLFLAFQLAFTGKLARRCPVRTKGEWIKFRFGAKLGGRIARTAIAIVSLVGGIFGVAYFSIGGGKFVTEFIAVPAYGGLPSDFWASGGLMAIALGYTIVAGFTSMVLTDVYQSLFIYASFTVVAVWGMQVTLPSTFHVFIPTFNASSFLNISTTHDAWTAASLSSPNIPADSPYAMYNSFGGIVLLYLTLQCLRSASGPGGGGLQTVLATKTEHDVRKQSVLAMLLLLLRWAFGAAIAALAIDFTQHHPNVTVDPERVVPFVLSNVVPSGRLVLSYLSFLCTYSTFFCLYTRVGYRGCIVASLLAAALTTFDSTINGASSYWTIDIYQAMICPKATPAQLVLQARVSTVVIVLLGWGLSLGIGTINRIWGFMTIAMGGGVVYPYFLSWYWARFNGVGCAAGLCTGVVSASAIFLYEFIWGFEYFLWSCTYISRSACPHLGESHVFLWASSASGVVSVAVAWLTPPTAPKTLNTFYKHVRPPGLWAEVSHTCFQAAELTAIAAENAKDLGCSGLLLIVQVATYVLAVSVVLKVWPQSGVLAVVLAVLLPAIYYKWYLPLDTQLVSHEPLLLDQDKDAWE</sequence>
<protein>
    <submittedName>
        <fullName evidence="14">Uncharacterized protein</fullName>
    </submittedName>
</protein>
<gene>
    <name evidence="14" type="ORF">DYB36_004516</name>
</gene>
<dbReference type="Proteomes" id="UP000265427">
    <property type="component" value="Unassembled WGS sequence"/>
</dbReference>
<feature type="transmembrane region" description="Helical" evidence="13">
    <location>
        <begin position="140"/>
        <end position="164"/>
    </location>
</feature>
<dbReference type="InterPro" id="IPR038377">
    <property type="entry name" value="Na/Glc_symporter_sf"/>
</dbReference>
<evidence type="ECO:0000256" key="2">
    <source>
        <dbReference type="ARBA" id="ARBA00006434"/>
    </source>
</evidence>
<keyword evidence="4" id="KW-1003">Cell membrane</keyword>
<reference evidence="14 15" key="1">
    <citation type="submission" date="2018-08" db="EMBL/GenBank/DDBJ databases">
        <title>Aphanomyces genome sequencing and annotation.</title>
        <authorList>
            <person name="Minardi D."/>
            <person name="Oidtmann B."/>
            <person name="Van Der Giezen M."/>
            <person name="Studholme D.J."/>
        </authorList>
    </citation>
    <scope>NUCLEOTIDE SEQUENCE [LARGE SCALE GENOMIC DNA]</scope>
    <source>
        <strain evidence="14 15">Kv</strain>
    </source>
</reference>
<dbReference type="GO" id="GO:0005886">
    <property type="term" value="C:plasma membrane"/>
    <property type="evidence" value="ECO:0007669"/>
    <property type="project" value="UniProtKB-SubCell"/>
</dbReference>